<organism evidence="1">
    <name type="scientific">Meiothermus ruber</name>
    <dbReference type="NCBI Taxonomy" id="277"/>
    <lineage>
        <taxon>Bacteria</taxon>
        <taxon>Thermotogati</taxon>
        <taxon>Deinococcota</taxon>
        <taxon>Deinococci</taxon>
        <taxon>Thermales</taxon>
        <taxon>Thermaceae</taxon>
        <taxon>Meiothermus</taxon>
    </lineage>
</organism>
<sequence>MTSATQTMTPTQAQSELARLGYQLDPNLECLGAEMRQGQWFFRFCLDRSSGLTIERGQDDLPSLLAKTDWMNRPEPVFDLAQMSFTDAEAWRKLQRLRREDPEEYYRLTHP</sequence>
<name>A0A7C3I3T3_MEIRU</name>
<dbReference type="AlphaFoldDB" id="A0A7C3I3T3"/>
<dbReference type="EMBL" id="DSWI01000016">
    <property type="protein sequence ID" value="HFG20584.1"/>
    <property type="molecule type" value="Genomic_DNA"/>
</dbReference>
<accession>A0A7C3I3T3</accession>
<protein>
    <submittedName>
        <fullName evidence="1">Uncharacterized protein</fullName>
    </submittedName>
</protein>
<evidence type="ECO:0000313" key="1">
    <source>
        <dbReference type="EMBL" id="HFG20584.1"/>
    </source>
</evidence>
<proteinExistence type="predicted"/>
<comment type="caution">
    <text evidence="1">The sequence shown here is derived from an EMBL/GenBank/DDBJ whole genome shotgun (WGS) entry which is preliminary data.</text>
</comment>
<reference evidence="1" key="1">
    <citation type="journal article" date="2020" name="mSystems">
        <title>Genome- and Community-Level Interaction Insights into Carbon Utilization and Element Cycling Functions of Hydrothermarchaeota in Hydrothermal Sediment.</title>
        <authorList>
            <person name="Zhou Z."/>
            <person name="Liu Y."/>
            <person name="Xu W."/>
            <person name="Pan J."/>
            <person name="Luo Z.H."/>
            <person name="Li M."/>
        </authorList>
    </citation>
    <scope>NUCLEOTIDE SEQUENCE [LARGE SCALE GENOMIC DNA]</scope>
    <source>
        <strain evidence="1">SpSt-524</strain>
    </source>
</reference>
<gene>
    <name evidence="1" type="ORF">ENS82_07680</name>
</gene>